<feature type="region of interest" description="Disordered" evidence="1">
    <location>
        <begin position="54"/>
        <end position="74"/>
    </location>
</feature>
<dbReference type="Proteomes" id="UP000824469">
    <property type="component" value="Unassembled WGS sequence"/>
</dbReference>
<comment type="caution">
    <text evidence="2">The sequence shown here is derived from an EMBL/GenBank/DDBJ whole genome shotgun (WGS) entry which is preliminary data.</text>
</comment>
<dbReference type="AlphaFoldDB" id="A0AA38LAL5"/>
<evidence type="ECO:0000313" key="3">
    <source>
        <dbReference type="Proteomes" id="UP000824469"/>
    </source>
</evidence>
<proteinExistence type="predicted"/>
<gene>
    <name evidence="2" type="ORF">KI387_019848</name>
</gene>
<name>A0AA38LAL5_TAXCH</name>
<evidence type="ECO:0000256" key="1">
    <source>
        <dbReference type="SAM" id="MobiDB-lite"/>
    </source>
</evidence>
<organism evidence="2 3">
    <name type="scientific">Taxus chinensis</name>
    <name type="common">Chinese yew</name>
    <name type="synonym">Taxus wallichiana var. chinensis</name>
    <dbReference type="NCBI Taxonomy" id="29808"/>
    <lineage>
        <taxon>Eukaryota</taxon>
        <taxon>Viridiplantae</taxon>
        <taxon>Streptophyta</taxon>
        <taxon>Embryophyta</taxon>
        <taxon>Tracheophyta</taxon>
        <taxon>Spermatophyta</taxon>
        <taxon>Pinopsida</taxon>
        <taxon>Pinidae</taxon>
        <taxon>Conifers II</taxon>
        <taxon>Cupressales</taxon>
        <taxon>Taxaceae</taxon>
        <taxon>Taxus</taxon>
    </lineage>
</organism>
<feature type="non-terminal residue" evidence="2">
    <location>
        <position position="74"/>
    </location>
</feature>
<keyword evidence="3" id="KW-1185">Reference proteome</keyword>
<accession>A0AA38LAL5</accession>
<feature type="compositionally biased region" description="Basic and acidic residues" evidence="1">
    <location>
        <begin position="64"/>
        <end position="74"/>
    </location>
</feature>
<dbReference type="EMBL" id="JAHRHJ020000004">
    <property type="protein sequence ID" value="KAH9318079.1"/>
    <property type="molecule type" value="Genomic_DNA"/>
</dbReference>
<reference evidence="2 3" key="1">
    <citation type="journal article" date="2021" name="Nat. Plants">
        <title>The Taxus genome provides insights into paclitaxel biosynthesis.</title>
        <authorList>
            <person name="Xiong X."/>
            <person name="Gou J."/>
            <person name="Liao Q."/>
            <person name="Li Y."/>
            <person name="Zhou Q."/>
            <person name="Bi G."/>
            <person name="Li C."/>
            <person name="Du R."/>
            <person name="Wang X."/>
            <person name="Sun T."/>
            <person name="Guo L."/>
            <person name="Liang H."/>
            <person name="Lu P."/>
            <person name="Wu Y."/>
            <person name="Zhang Z."/>
            <person name="Ro D.K."/>
            <person name="Shang Y."/>
            <person name="Huang S."/>
            <person name="Yan J."/>
        </authorList>
    </citation>
    <scope>NUCLEOTIDE SEQUENCE [LARGE SCALE GENOMIC DNA]</scope>
    <source>
        <strain evidence="2">Ta-2019</strain>
    </source>
</reference>
<evidence type="ECO:0000313" key="2">
    <source>
        <dbReference type="EMBL" id="KAH9318079.1"/>
    </source>
</evidence>
<protein>
    <submittedName>
        <fullName evidence="2">Uncharacterized protein</fullName>
    </submittedName>
</protein>
<sequence>RVSGYPPLKVRGEVRTRLLVPLASRRKQLEAERRVNSRTVCVGLRRCMSSDRRTLCRRAQRSPPAEDGRELYYK</sequence>
<feature type="non-terminal residue" evidence="2">
    <location>
        <position position="1"/>
    </location>
</feature>